<dbReference type="EMBL" id="JAMYWD010000012">
    <property type="protein sequence ID" value="KAJ4950524.1"/>
    <property type="molecule type" value="Genomic_DNA"/>
</dbReference>
<dbReference type="Proteomes" id="UP001141806">
    <property type="component" value="Unassembled WGS sequence"/>
</dbReference>
<protein>
    <submittedName>
        <fullName evidence="1">Uncharacterized protein</fullName>
    </submittedName>
</protein>
<keyword evidence="2" id="KW-1185">Reference proteome</keyword>
<accession>A0A9Q0JRU4</accession>
<organism evidence="1 2">
    <name type="scientific">Protea cynaroides</name>
    <dbReference type="NCBI Taxonomy" id="273540"/>
    <lineage>
        <taxon>Eukaryota</taxon>
        <taxon>Viridiplantae</taxon>
        <taxon>Streptophyta</taxon>
        <taxon>Embryophyta</taxon>
        <taxon>Tracheophyta</taxon>
        <taxon>Spermatophyta</taxon>
        <taxon>Magnoliopsida</taxon>
        <taxon>Proteales</taxon>
        <taxon>Proteaceae</taxon>
        <taxon>Protea</taxon>
    </lineage>
</organism>
<gene>
    <name evidence="1" type="ORF">NE237_027356</name>
</gene>
<reference evidence="1" key="1">
    <citation type="journal article" date="2023" name="Plant J.">
        <title>The genome of the king protea, Protea cynaroides.</title>
        <authorList>
            <person name="Chang J."/>
            <person name="Duong T.A."/>
            <person name="Schoeman C."/>
            <person name="Ma X."/>
            <person name="Roodt D."/>
            <person name="Barker N."/>
            <person name="Li Z."/>
            <person name="Van de Peer Y."/>
            <person name="Mizrachi E."/>
        </authorList>
    </citation>
    <scope>NUCLEOTIDE SEQUENCE</scope>
    <source>
        <tissue evidence="1">Young leaves</tissue>
    </source>
</reference>
<dbReference type="AlphaFoldDB" id="A0A9Q0JRU4"/>
<proteinExistence type="predicted"/>
<sequence>MLKIAVICGGLRHGIYPWAVMASQNFMSCTGGSLGIWQSTCIVADNRSGPKRKEVALIPDAKLLRHECLLRIQVYSMNGLLKNDQLLEKTGVLDVTESLKISNQGNV</sequence>
<comment type="caution">
    <text evidence="1">The sequence shown here is derived from an EMBL/GenBank/DDBJ whole genome shotgun (WGS) entry which is preliminary data.</text>
</comment>
<name>A0A9Q0JRU4_9MAGN</name>
<evidence type="ECO:0000313" key="2">
    <source>
        <dbReference type="Proteomes" id="UP001141806"/>
    </source>
</evidence>
<evidence type="ECO:0000313" key="1">
    <source>
        <dbReference type="EMBL" id="KAJ4950524.1"/>
    </source>
</evidence>